<dbReference type="RefSeq" id="WP_100507483.1">
    <property type="nucleotide sequence ID" value="NZ_CADILE010000006.1"/>
</dbReference>
<dbReference type="AlphaFoldDB" id="A0A2M9H2X1"/>
<organism evidence="2 3">
    <name type="scientific">Achromobacter ruhlandii</name>
    <dbReference type="NCBI Taxonomy" id="72557"/>
    <lineage>
        <taxon>Bacteria</taxon>
        <taxon>Pseudomonadati</taxon>
        <taxon>Pseudomonadota</taxon>
        <taxon>Betaproteobacteria</taxon>
        <taxon>Burkholderiales</taxon>
        <taxon>Alcaligenaceae</taxon>
        <taxon>Achromobacter</taxon>
    </lineage>
</organism>
<accession>A0A2M9H2X1</accession>
<dbReference type="Proteomes" id="UP000494122">
    <property type="component" value="Unassembled WGS sequence"/>
</dbReference>
<evidence type="ECO:0000313" key="2">
    <source>
        <dbReference type="EMBL" id="CAB3864685.1"/>
    </source>
</evidence>
<name>A0A2M9H2X1_9BURK</name>
<feature type="region of interest" description="Disordered" evidence="1">
    <location>
        <begin position="169"/>
        <end position="190"/>
    </location>
</feature>
<protein>
    <submittedName>
        <fullName evidence="2">Uncharacterized protein</fullName>
    </submittedName>
</protein>
<evidence type="ECO:0000256" key="1">
    <source>
        <dbReference type="SAM" id="MobiDB-lite"/>
    </source>
</evidence>
<gene>
    <name evidence="2" type="ORF">LMG3328_02467</name>
</gene>
<sequence length="190" mass="19850">MSHCGLDALDAARMGDVRDPYRAERLRVQMQAARGAPAPSFTRPQAERPRATTPPGVTGLARAGAGASVDPLRDQYTAHCVRNAIRAFHEEQARLQARGAAVNQALRDEQTVLQARAGAANDLGTIPALLPLQPYRIAAGQPALLPPALVVAASAAQAMVAPVAAATAPRNATDDALATDPATRARTRRG</sequence>
<dbReference type="EMBL" id="CADILE010000006">
    <property type="protein sequence ID" value="CAB3864685.1"/>
    <property type="molecule type" value="Genomic_DNA"/>
</dbReference>
<feature type="region of interest" description="Disordered" evidence="1">
    <location>
        <begin position="32"/>
        <end position="59"/>
    </location>
</feature>
<reference evidence="2 3" key="1">
    <citation type="submission" date="2020-04" db="EMBL/GenBank/DDBJ databases">
        <authorList>
            <person name="De Canck E."/>
        </authorList>
    </citation>
    <scope>NUCLEOTIDE SEQUENCE [LARGE SCALE GENOMIC DNA]</scope>
    <source>
        <strain evidence="2 3">LMG 3328</strain>
    </source>
</reference>
<proteinExistence type="predicted"/>
<evidence type="ECO:0000313" key="3">
    <source>
        <dbReference type="Proteomes" id="UP000494122"/>
    </source>
</evidence>
<feature type="compositionally biased region" description="Low complexity" evidence="1">
    <location>
        <begin position="169"/>
        <end position="184"/>
    </location>
</feature>